<dbReference type="PANTHER" id="PTHR43877">
    <property type="entry name" value="AMINOALKYLPHOSPHONATE N-ACETYLTRANSFERASE-RELATED-RELATED"/>
    <property type="match status" value="1"/>
</dbReference>
<reference evidence="5" key="1">
    <citation type="journal article" date="2019" name="Int. J. Syst. Evol. Microbiol.">
        <title>The Global Catalogue of Microorganisms (GCM) 10K type strain sequencing project: providing services to taxonomists for standard genome sequencing and annotation.</title>
        <authorList>
            <consortium name="The Broad Institute Genomics Platform"/>
            <consortium name="The Broad Institute Genome Sequencing Center for Infectious Disease"/>
            <person name="Wu L."/>
            <person name="Ma J."/>
        </authorList>
    </citation>
    <scope>NUCLEOTIDE SEQUENCE [LARGE SCALE GENOMIC DNA]</scope>
    <source>
        <strain evidence="5">JCM 9377</strain>
    </source>
</reference>
<dbReference type="EMBL" id="BAAAUV010000033">
    <property type="protein sequence ID" value="GAA3237583.1"/>
    <property type="molecule type" value="Genomic_DNA"/>
</dbReference>
<dbReference type="InterPro" id="IPR016181">
    <property type="entry name" value="Acyl_CoA_acyltransferase"/>
</dbReference>
<dbReference type="CDD" id="cd04301">
    <property type="entry name" value="NAT_SF"/>
    <property type="match status" value="1"/>
</dbReference>
<feature type="domain" description="N-acetyltransferase" evidence="3">
    <location>
        <begin position="1"/>
        <end position="167"/>
    </location>
</feature>
<comment type="caution">
    <text evidence="4">The sequence shown here is derived from an EMBL/GenBank/DDBJ whole genome shotgun (WGS) entry which is preliminary data.</text>
</comment>
<protein>
    <submittedName>
        <fullName evidence="4">GNAT family N-acetyltransferase</fullName>
    </submittedName>
</protein>
<keyword evidence="1" id="KW-0808">Transferase</keyword>
<proteinExistence type="predicted"/>
<evidence type="ECO:0000256" key="1">
    <source>
        <dbReference type="ARBA" id="ARBA00022679"/>
    </source>
</evidence>
<dbReference type="Gene3D" id="3.40.630.30">
    <property type="match status" value="1"/>
</dbReference>
<dbReference type="Proteomes" id="UP001501237">
    <property type="component" value="Unassembled WGS sequence"/>
</dbReference>
<dbReference type="PANTHER" id="PTHR43877:SF1">
    <property type="entry name" value="ACETYLTRANSFERASE"/>
    <property type="match status" value="1"/>
</dbReference>
<accession>A0ABP6QRX8</accession>
<dbReference type="PROSITE" id="PS51186">
    <property type="entry name" value="GNAT"/>
    <property type="match status" value="1"/>
</dbReference>
<dbReference type="InterPro" id="IPR050832">
    <property type="entry name" value="Bact_Acetyltransf"/>
</dbReference>
<keyword evidence="2" id="KW-0012">Acyltransferase</keyword>
<dbReference type="Pfam" id="PF00583">
    <property type="entry name" value="Acetyltransf_1"/>
    <property type="match status" value="1"/>
</dbReference>
<sequence length="175" mass="18907">MGVREARRGDAAAVAEIQVRAWQSAYRGFMPAETLAALPEGVGRFREQWAEAAAAPARHRLLVAVAEGIVTGFAAYSPATDPDQDETAAELIALHVDPLRAREGHGSRLLAAAVDLLREDSYATVVTWVFTEDAALRGFLEPAGWAPDEATRTLELDEPVHMIRLHTNLSAEPAV</sequence>
<organism evidence="4 5">
    <name type="scientific">Actinocorallia longicatena</name>
    <dbReference type="NCBI Taxonomy" id="111803"/>
    <lineage>
        <taxon>Bacteria</taxon>
        <taxon>Bacillati</taxon>
        <taxon>Actinomycetota</taxon>
        <taxon>Actinomycetes</taxon>
        <taxon>Streptosporangiales</taxon>
        <taxon>Thermomonosporaceae</taxon>
        <taxon>Actinocorallia</taxon>
    </lineage>
</organism>
<evidence type="ECO:0000256" key="2">
    <source>
        <dbReference type="ARBA" id="ARBA00023315"/>
    </source>
</evidence>
<gene>
    <name evidence="4" type="ORF">GCM10010468_72570</name>
</gene>
<name>A0ABP6QRX8_9ACTN</name>
<dbReference type="SUPFAM" id="SSF55729">
    <property type="entry name" value="Acyl-CoA N-acyltransferases (Nat)"/>
    <property type="match status" value="1"/>
</dbReference>
<evidence type="ECO:0000313" key="4">
    <source>
        <dbReference type="EMBL" id="GAA3237583.1"/>
    </source>
</evidence>
<evidence type="ECO:0000259" key="3">
    <source>
        <dbReference type="PROSITE" id="PS51186"/>
    </source>
</evidence>
<dbReference type="InterPro" id="IPR000182">
    <property type="entry name" value="GNAT_dom"/>
</dbReference>
<evidence type="ECO:0000313" key="5">
    <source>
        <dbReference type="Proteomes" id="UP001501237"/>
    </source>
</evidence>
<keyword evidence="5" id="KW-1185">Reference proteome</keyword>